<proteinExistence type="predicted"/>
<accession>A0A6J6Q1N2</accession>
<sequence>MKRKFTMGVLVVSLFIGFTGVARAADVLPTREQQVVAIHAQYDPIFDLQYARILAIKAMTANNPKLLSSYNFILKDFLHVREFINMNLMDLTSDMEVIKSYAEEETGEFNFSIPLLEKEAANSKTIICTKGKTTKKVSGIKPVCPAGYKKK</sequence>
<protein>
    <submittedName>
        <fullName evidence="1">Unannotated protein</fullName>
    </submittedName>
</protein>
<dbReference type="AlphaFoldDB" id="A0A6J6Q1N2"/>
<evidence type="ECO:0000313" key="1">
    <source>
        <dbReference type="EMBL" id="CAB4705641.1"/>
    </source>
</evidence>
<dbReference type="EMBL" id="CAEZXW010000049">
    <property type="protein sequence ID" value="CAB4705641.1"/>
    <property type="molecule type" value="Genomic_DNA"/>
</dbReference>
<gene>
    <name evidence="1" type="ORF">UFOPK2593_00868</name>
</gene>
<organism evidence="1">
    <name type="scientific">freshwater metagenome</name>
    <dbReference type="NCBI Taxonomy" id="449393"/>
    <lineage>
        <taxon>unclassified sequences</taxon>
        <taxon>metagenomes</taxon>
        <taxon>ecological metagenomes</taxon>
    </lineage>
</organism>
<name>A0A6J6Q1N2_9ZZZZ</name>
<reference evidence="1" key="1">
    <citation type="submission" date="2020-05" db="EMBL/GenBank/DDBJ databases">
        <authorList>
            <person name="Chiriac C."/>
            <person name="Salcher M."/>
            <person name="Ghai R."/>
            <person name="Kavagutti S V."/>
        </authorList>
    </citation>
    <scope>NUCLEOTIDE SEQUENCE</scope>
</reference>